<evidence type="ECO:0000313" key="4">
    <source>
        <dbReference type="Proteomes" id="UP000251692"/>
    </source>
</evidence>
<gene>
    <name evidence="3" type="ORF">DP923_07795</name>
</gene>
<evidence type="ECO:0000256" key="1">
    <source>
        <dbReference type="SAM" id="Phobius"/>
    </source>
</evidence>
<evidence type="ECO:0000259" key="2">
    <source>
        <dbReference type="Pfam" id="PF09835"/>
    </source>
</evidence>
<accession>A0A364RFR6</accession>
<evidence type="ECO:0000313" key="3">
    <source>
        <dbReference type="EMBL" id="RAU83122.1"/>
    </source>
</evidence>
<dbReference type="Pfam" id="PF09835">
    <property type="entry name" value="DUF2062"/>
    <property type="match status" value="1"/>
</dbReference>
<proteinExistence type="predicted"/>
<protein>
    <submittedName>
        <fullName evidence="3">DUF2062 domain-containing protein</fullName>
    </submittedName>
</protein>
<keyword evidence="1" id="KW-0472">Membrane</keyword>
<dbReference type="Proteomes" id="UP000251692">
    <property type="component" value="Unassembled WGS sequence"/>
</dbReference>
<dbReference type="PANTHER" id="PTHR35102:SF1">
    <property type="entry name" value="E3 UBIQUITIN-PROTEIN LIGASE"/>
    <property type="match status" value="1"/>
</dbReference>
<feature type="transmembrane region" description="Helical" evidence="1">
    <location>
        <begin position="119"/>
        <end position="146"/>
    </location>
</feature>
<feature type="domain" description="DUF2062" evidence="2">
    <location>
        <begin position="18"/>
        <end position="152"/>
    </location>
</feature>
<keyword evidence="1" id="KW-0812">Transmembrane</keyword>
<keyword evidence="4" id="KW-1185">Reference proteome</keyword>
<feature type="transmembrane region" description="Helical" evidence="1">
    <location>
        <begin position="30"/>
        <end position="52"/>
    </location>
</feature>
<sequence length="161" mass="17923">MQRILLGFFRKRLIRPVTNLLSQGMTPHKLATTVAVGTVVGIIPTFGLATILGTAIAARFRLNVAATILIVYLVQPLQLIFFLPFIKAGIYVFGLSELKLSLDEITMLFKTDWLEALQMLWIADLVGILVWVFVAVPVGFGLYFVMLPVLRRVLPKPIEVA</sequence>
<name>A0A364RFR6_9BACT</name>
<feature type="transmembrane region" description="Helical" evidence="1">
    <location>
        <begin position="64"/>
        <end position="86"/>
    </location>
</feature>
<dbReference type="AlphaFoldDB" id="A0A364RFR6"/>
<dbReference type="RefSeq" id="WP_112305272.1">
    <property type="nucleotide sequence ID" value="NZ_QMDV01000002.1"/>
</dbReference>
<dbReference type="EMBL" id="QMDV01000002">
    <property type="protein sequence ID" value="RAU83122.1"/>
    <property type="molecule type" value="Genomic_DNA"/>
</dbReference>
<reference evidence="3 4" key="2">
    <citation type="submission" date="2018-07" db="EMBL/GenBank/DDBJ databases">
        <title>Pontibacter sp. 2b14 genomic sequence and assembly.</title>
        <authorList>
            <person name="Du Z.-J."/>
        </authorList>
    </citation>
    <scope>NUCLEOTIDE SEQUENCE [LARGE SCALE GENOMIC DNA]</scope>
    <source>
        <strain evidence="3 4">2b14</strain>
    </source>
</reference>
<dbReference type="OrthoDB" id="978759at2"/>
<dbReference type="InterPro" id="IPR018639">
    <property type="entry name" value="DUF2062"/>
</dbReference>
<dbReference type="PANTHER" id="PTHR35102">
    <property type="entry name" value="E3 UBIQUITIN-PROTEIN LIGASE"/>
    <property type="match status" value="1"/>
</dbReference>
<comment type="caution">
    <text evidence="3">The sequence shown here is derived from an EMBL/GenBank/DDBJ whole genome shotgun (WGS) entry which is preliminary data.</text>
</comment>
<keyword evidence="1" id="KW-1133">Transmembrane helix</keyword>
<organism evidence="3 4">
    <name type="scientific">Pontibacter arcticus</name>
    <dbReference type="NCBI Taxonomy" id="2080288"/>
    <lineage>
        <taxon>Bacteria</taxon>
        <taxon>Pseudomonadati</taxon>
        <taxon>Bacteroidota</taxon>
        <taxon>Cytophagia</taxon>
        <taxon>Cytophagales</taxon>
        <taxon>Hymenobacteraceae</taxon>
        <taxon>Pontibacter</taxon>
    </lineage>
</organism>
<reference evidence="3 4" key="1">
    <citation type="submission" date="2018-06" db="EMBL/GenBank/DDBJ databases">
        <authorList>
            <person name="Liu Z.-W."/>
        </authorList>
    </citation>
    <scope>NUCLEOTIDE SEQUENCE [LARGE SCALE GENOMIC DNA]</scope>
    <source>
        <strain evidence="3 4">2b14</strain>
    </source>
</reference>